<dbReference type="EMBL" id="JBHLTP010000008">
    <property type="protein sequence ID" value="MFC0523833.1"/>
    <property type="molecule type" value="Genomic_DNA"/>
</dbReference>
<dbReference type="PANTHER" id="PTHR42942:SF1">
    <property type="entry name" value="ALKYLTRANSFERASE-LIKE PROTEIN 1"/>
    <property type="match status" value="1"/>
</dbReference>
<evidence type="ECO:0000259" key="2">
    <source>
        <dbReference type="Pfam" id="PF01035"/>
    </source>
</evidence>
<comment type="caution">
    <text evidence="3">The sequence shown here is derived from an EMBL/GenBank/DDBJ whole genome shotgun (WGS) entry which is preliminary data.</text>
</comment>
<feature type="domain" description="Methylated-DNA-[protein]-cysteine S-methyltransferase DNA binding" evidence="2">
    <location>
        <begin position="3"/>
        <end position="84"/>
    </location>
</feature>
<keyword evidence="1" id="KW-0227">DNA damage</keyword>
<evidence type="ECO:0000313" key="3">
    <source>
        <dbReference type="EMBL" id="MFC0523833.1"/>
    </source>
</evidence>
<reference evidence="3 4" key="1">
    <citation type="submission" date="2024-09" db="EMBL/GenBank/DDBJ databases">
        <authorList>
            <person name="Sun Q."/>
            <person name="Mori K."/>
        </authorList>
    </citation>
    <scope>NUCLEOTIDE SEQUENCE [LARGE SCALE GENOMIC DNA]</scope>
    <source>
        <strain evidence="3 4">NCAIM B.02529</strain>
    </source>
</reference>
<name>A0ABV6LNG4_9BACI</name>
<dbReference type="InterPro" id="IPR036388">
    <property type="entry name" value="WH-like_DNA-bd_sf"/>
</dbReference>
<dbReference type="Gene3D" id="1.10.10.10">
    <property type="entry name" value="Winged helix-like DNA-binding domain superfamily/Winged helix DNA-binding domain"/>
    <property type="match status" value="1"/>
</dbReference>
<dbReference type="InterPro" id="IPR036217">
    <property type="entry name" value="MethylDNA_cys_MeTrfase_DNAb"/>
</dbReference>
<dbReference type="SUPFAM" id="SSF46767">
    <property type="entry name" value="Methylated DNA-protein cysteine methyltransferase, C-terminal domain"/>
    <property type="match status" value="1"/>
</dbReference>
<protein>
    <submittedName>
        <fullName evidence="3">MGMT family protein</fullName>
    </submittedName>
</protein>
<sequence>MKPFTAEVIRIIQQIPKGKVMAYGQIAKFAGNPKAARQVVRVLHSMGEKYQLPWHRVINSKGEIGITDEEAFQEQKLTLQEEGVDFLNDKRIDMAQYQYWPERENDI</sequence>
<evidence type="ECO:0000313" key="4">
    <source>
        <dbReference type="Proteomes" id="UP001589836"/>
    </source>
</evidence>
<gene>
    <name evidence="3" type="ORF">ACFFGV_09720</name>
</gene>
<dbReference type="InterPro" id="IPR014048">
    <property type="entry name" value="MethylDNA_cys_MeTrfase_DNA-bd"/>
</dbReference>
<dbReference type="Proteomes" id="UP001589836">
    <property type="component" value="Unassembled WGS sequence"/>
</dbReference>
<keyword evidence="4" id="KW-1185">Reference proteome</keyword>
<dbReference type="CDD" id="cd06445">
    <property type="entry name" value="ATase"/>
    <property type="match status" value="1"/>
</dbReference>
<dbReference type="RefSeq" id="WP_377347148.1">
    <property type="nucleotide sequence ID" value="NZ_JBHLTP010000008.1"/>
</dbReference>
<dbReference type="Pfam" id="PF01035">
    <property type="entry name" value="DNA_binding_1"/>
    <property type="match status" value="1"/>
</dbReference>
<dbReference type="PANTHER" id="PTHR42942">
    <property type="entry name" value="6-O-METHYLGUANINE DNA METHYLTRANSFERASE"/>
    <property type="match status" value="1"/>
</dbReference>
<organism evidence="3 4">
    <name type="scientific">Pontibacillus salicampi</name>
    <dbReference type="NCBI Taxonomy" id="1449801"/>
    <lineage>
        <taxon>Bacteria</taxon>
        <taxon>Bacillati</taxon>
        <taxon>Bacillota</taxon>
        <taxon>Bacilli</taxon>
        <taxon>Bacillales</taxon>
        <taxon>Bacillaceae</taxon>
        <taxon>Pontibacillus</taxon>
    </lineage>
</organism>
<proteinExistence type="predicted"/>
<evidence type="ECO:0000256" key="1">
    <source>
        <dbReference type="ARBA" id="ARBA00022763"/>
    </source>
</evidence>
<accession>A0ABV6LNG4</accession>
<dbReference type="InterPro" id="IPR052520">
    <property type="entry name" value="ATL_DNA_repair"/>
</dbReference>